<proteinExistence type="predicted"/>
<accession>A0A9D7SB93</accession>
<keyword evidence="2" id="KW-0472">Membrane</keyword>
<feature type="transmembrane region" description="Helical" evidence="2">
    <location>
        <begin position="132"/>
        <end position="150"/>
    </location>
</feature>
<dbReference type="Gene3D" id="1.25.40.10">
    <property type="entry name" value="Tetratricopeptide repeat domain"/>
    <property type="match status" value="1"/>
</dbReference>
<keyword evidence="2" id="KW-1133">Transmembrane helix</keyword>
<reference evidence="3 4" key="1">
    <citation type="submission" date="2020-10" db="EMBL/GenBank/DDBJ databases">
        <title>Connecting structure to function with the recovery of over 1000 high-quality activated sludge metagenome-assembled genomes encoding full-length rRNA genes using long-read sequencing.</title>
        <authorList>
            <person name="Singleton C.M."/>
            <person name="Petriglieri F."/>
            <person name="Kristensen J.M."/>
            <person name="Kirkegaard R.H."/>
            <person name="Michaelsen T.Y."/>
            <person name="Andersen M.H."/>
            <person name="Karst S.M."/>
            <person name="Dueholm M.S."/>
            <person name="Nielsen P.H."/>
            <person name="Albertsen M."/>
        </authorList>
    </citation>
    <scope>NUCLEOTIDE SEQUENCE [LARGE SCALE GENOMIC DNA]</scope>
    <source>
        <strain evidence="3">Ribe_18-Q3-R11-54_BAT3C.373</strain>
    </source>
</reference>
<feature type="transmembrane region" description="Helical" evidence="2">
    <location>
        <begin position="156"/>
        <end position="174"/>
    </location>
</feature>
<comment type="caution">
    <text evidence="3">The sequence shown here is derived from an EMBL/GenBank/DDBJ whole genome shotgun (WGS) entry which is preliminary data.</text>
</comment>
<dbReference type="Proteomes" id="UP000808349">
    <property type="component" value="Unassembled WGS sequence"/>
</dbReference>
<keyword evidence="1" id="KW-0802">TPR repeat</keyword>
<sequence>MKKILNVIKEVESDFVSKNEKFNSYLELGSSYFAGNEYDKALGIFEKAIEEEPKNSGGWIGKAITHLAMSEVVNISSVNINDYVERAVNNSDREKIEKYLLAITLHYGYQYSSAIKLYIEQANQAIAEKKKAQVAAVIGMATAVAGGAIANNSKSFTGTFIGYSMLVGGVGATIKKGYDSFSLDKLSTSLYGNAFAQSILSVPTIQSCHRIYEDSEGDLKHNVGVILDSWKESIIYLFQNEKANFFKLLNELNDTDKLLNPEIRNSVQEKMDEILYFMDMIGMDESKNFKKVEHIKSILLSFTQNFNEEQISSIKKKRAKAQTGCGIVALVIFFILFQLDKNMNVFRKTPKYLGWFLL</sequence>
<dbReference type="AlphaFoldDB" id="A0A9D7SB93"/>
<evidence type="ECO:0000256" key="2">
    <source>
        <dbReference type="SAM" id="Phobius"/>
    </source>
</evidence>
<feature type="repeat" description="TPR" evidence="1">
    <location>
        <begin position="22"/>
        <end position="55"/>
    </location>
</feature>
<evidence type="ECO:0008006" key="5">
    <source>
        <dbReference type="Google" id="ProtNLM"/>
    </source>
</evidence>
<dbReference type="InterPro" id="IPR011990">
    <property type="entry name" value="TPR-like_helical_dom_sf"/>
</dbReference>
<dbReference type="EMBL" id="JADKFW010000009">
    <property type="protein sequence ID" value="MBK9718266.1"/>
    <property type="molecule type" value="Genomic_DNA"/>
</dbReference>
<gene>
    <name evidence="3" type="ORF">IPO85_12300</name>
</gene>
<keyword evidence="2" id="KW-0812">Transmembrane</keyword>
<dbReference type="PROSITE" id="PS50005">
    <property type="entry name" value="TPR"/>
    <property type="match status" value="1"/>
</dbReference>
<name>A0A9D7SB93_9BACT</name>
<dbReference type="SMART" id="SM00028">
    <property type="entry name" value="TPR"/>
    <property type="match status" value="1"/>
</dbReference>
<evidence type="ECO:0000313" key="4">
    <source>
        <dbReference type="Proteomes" id="UP000808349"/>
    </source>
</evidence>
<feature type="transmembrane region" description="Helical" evidence="2">
    <location>
        <begin position="321"/>
        <end position="339"/>
    </location>
</feature>
<organism evidence="3 4">
    <name type="scientific">Candidatus Defluviibacterium haderslevense</name>
    <dbReference type="NCBI Taxonomy" id="2981993"/>
    <lineage>
        <taxon>Bacteria</taxon>
        <taxon>Pseudomonadati</taxon>
        <taxon>Bacteroidota</taxon>
        <taxon>Saprospiria</taxon>
        <taxon>Saprospirales</taxon>
        <taxon>Saprospiraceae</taxon>
        <taxon>Candidatus Defluviibacterium</taxon>
    </lineage>
</organism>
<evidence type="ECO:0000313" key="3">
    <source>
        <dbReference type="EMBL" id="MBK9718266.1"/>
    </source>
</evidence>
<dbReference type="SUPFAM" id="SSF48452">
    <property type="entry name" value="TPR-like"/>
    <property type="match status" value="1"/>
</dbReference>
<protein>
    <recommendedName>
        <fullName evidence="5">Tetratricopeptide repeat protein</fullName>
    </recommendedName>
</protein>
<dbReference type="PROSITE" id="PS50293">
    <property type="entry name" value="TPR_REGION"/>
    <property type="match status" value="1"/>
</dbReference>
<dbReference type="InterPro" id="IPR019734">
    <property type="entry name" value="TPR_rpt"/>
</dbReference>
<evidence type="ECO:0000256" key="1">
    <source>
        <dbReference type="PROSITE-ProRule" id="PRU00339"/>
    </source>
</evidence>